<dbReference type="OrthoDB" id="74362at2157"/>
<dbReference type="RefSeq" id="WP_116669731.1">
    <property type="nucleotide sequence ID" value="NZ_MZGU01000004.1"/>
</dbReference>
<dbReference type="Proteomes" id="UP000245577">
    <property type="component" value="Unassembled WGS sequence"/>
</dbReference>
<name>A0A2U1S7P9_9EURY</name>
<accession>A0A2U1S7P9</accession>
<comment type="caution">
    <text evidence="1">The sequence shown here is derived from an EMBL/GenBank/DDBJ whole genome shotgun (WGS) entry which is preliminary data.</text>
</comment>
<gene>
    <name evidence="1" type="ORF">MBBWO_09460</name>
</gene>
<sequence>MNSELNLELYTIAMTRLNNGFAKIGDIIQDNTDLINSSTDAEDFNKLAIKIKRTLPDFRKASSEFEEFYNDIVDDLSQNEINVNEYQPFFEHVDEVFPAYESQLNDGIAGLKESIGGVNPKIDNELAELEELLNKTGEIFNKILKLSDEQMVIIKGGN</sequence>
<protein>
    <submittedName>
        <fullName evidence="1">Uncharacterized protein</fullName>
    </submittedName>
</protein>
<dbReference type="EMBL" id="MZGU01000004">
    <property type="protein sequence ID" value="PWB86092.1"/>
    <property type="molecule type" value="Genomic_DNA"/>
</dbReference>
<reference evidence="1 2" key="1">
    <citation type="submission" date="2017-03" db="EMBL/GenBank/DDBJ databases">
        <title>Genome sequence of Methanobrevibacter wosei.</title>
        <authorList>
            <person name="Poehlein A."/>
            <person name="Seedorf H."/>
            <person name="Daniel R."/>
        </authorList>
    </citation>
    <scope>NUCLEOTIDE SEQUENCE [LARGE SCALE GENOMIC DNA]</scope>
    <source>
        <strain evidence="1 2">DSM 11979</strain>
    </source>
</reference>
<evidence type="ECO:0000313" key="2">
    <source>
        <dbReference type="Proteomes" id="UP000245577"/>
    </source>
</evidence>
<evidence type="ECO:0000313" key="1">
    <source>
        <dbReference type="EMBL" id="PWB86092.1"/>
    </source>
</evidence>
<dbReference type="AlphaFoldDB" id="A0A2U1S7P9"/>
<keyword evidence="2" id="KW-1185">Reference proteome</keyword>
<proteinExistence type="predicted"/>
<organism evidence="1 2">
    <name type="scientific">Methanobrevibacter woesei</name>
    <dbReference type="NCBI Taxonomy" id="190976"/>
    <lineage>
        <taxon>Archaea</taxon>
        <taxon>Methanobacteriati</taxon>
        <taxon>Methanobacteriota</taxon>
        <taxon>Methanomada group</taxon>
        <taxon>Methanobacteria</taxon>
        <taxon>Methanobacteriales</taxon>
        <taxon>Methanobacteriaceae</taxon>
        <taxon>Methanobrevibacter</taxon>
    </lineage>
</organism>